<evidence type="ECO:0000313" key="2">
    <source>
        <dbReference type="EMBL" id="KAF9516284.1"/>
    </source>
</evidence>
<feature type="compositionally biased region" description="Low complexity" evidence="1">
    <location>
        <begin position="17"/>
        <end position="29"/>
    </location>
</feature>
<dbReference type="EMBL" id="MU128941">
    <property type="protein sequence ID" value="KAF9516284.1"/>
    <property type="molecule type" value="Genomic_DNA"/>
</dbReference>
<evidence type="ECO:0000313" key="3">
    <source>
        <dbReference type="Proteomes" id="UP000886523"/>
    </source>
</evidence>
<name>A0A9P6B2I3_9AGAM</name>
<feature type="region of interest" description="Disordered" evidence="1">
    <location>
        <begin position="47"/>
        <end position="70"/>
    </location>
</feature>
<feature type="compositionally biased region" description="Polar residues" evidence="1">
    <location>
        <begin position="1"/>
        <end position="11"/>
    </location>
</feature>
<dbReference type="Proteomes" id="UP000886523">
    <property type="component" value="Unassembled WGS sequence"/>
</dbReference>
<accession>A0A9P6B2I3</accession>
<comment type="caution">
    <text evidence="2">The sequence shown here is derived from an EMBL/GenBank/DDBJ whole genome shotgun (WGS) entry which is preliminary data.</text>
</comment>
<feature type="region of interest" description="Disordered" evidence="1">
    <location>
        <begin position="1"/>
        <end position="33"/>
    </location>
</feature>
<keyword evidence="3" id="KW-1185">Reference proteome</keyword>
<feature type="compositionally biased region" description="Polar residues" evidence="1">
    <location>
        <begin position="90"/>
        <end position="106"/>
    </location>
</feature>
<organism evidence="2 3">
    <name type="scientific">Hydnum rufescens UP504</name>
    <dbReference type="NCBI Taxonomy" id="1448309"/>
    <lineage>
        <taxon>Eukaryota</taxon>
        <taxon>Fungi</taxon>
        <taxon>Dikarya</taxon>
        <taxon>Basidiomycota</taxon>
        <taxon>Agaricomycotina</taxon>
        <taxon>Agaricomycetes</taxon>
        <taxon>Cantharellales</taxon>
        <taxon>Hydnaceae</taxon>
        <taxon>Hydnum</taxon>
    </lineage>
</organism>
<protein>
    <submittedName>
        <fullName evidence="2">Uncharacterized protein</fullName>
    </submittedName>
</protein>
<feature type="region of interest" description="Disordered" evidence="1">
    <location>
        <begin position="88"/>
        <end position="152"/>
    </location>
</feature>
<proteinExistence type="predicted"/>
<sequence length="192" mass="21364">MDSLNSATGHNLSALFPTSRTATPASTPRMFASSSFTPRLITFQGARTGAGPRLQEATTVPFRQPTSRPHALYRGGLPIAVPIPRHSASRLPQHQNKNAPTSSSDRLNSRRELRPAPRATSWSTCRPTARTSRLQRTYGSSSPASFTNLSRTPPRHLWDALLELDGWEAQSRVRAPIRNKESNTRRRHSWDC</sequence>
<feature type="compositionally biased region" description="Polar residues" evidence="1">
    <location>
        <begin position="120"/>
        <end position="151"/>
    </location>
</feature>
<evidence type="ECO:0000256" key="1">
    <source>
        <dbReference type="SAM" id="MobiDB-lite"/>
    </source>
</evidence>
<reference evidence="2" key="1">
    <citation type="journal article" date="2020" name="Nat. Commun.">
        <title>Large-scale genome sequencing of mycorrhizal fungi provides insights into the early evolution of symbiotic traits.</title>
        <authorList>
            <person name="Miyauchi S."/>
            <person name="Kiss E."/>
            <person name="Kuo A."/>
            <person name="Drula E."/>
            <person name="Kohler A."/>
            <person name="Sanchez-Garcia M."/>
            <person name="Morin E."/>
            <person name="Andreopoulos B."/>
            <person name="Barry K.W."/>
            <person name="Bonito G."/>
            <person name="Buee M."/>
            <person name="Carver A."/>
            <person name="Chen C."/>
            <person name="Cichocki N."/>
            <person name="Clum A."/>
            <person name="Culley D."/>
            <person name="Crous P.W."/>
            <person name="Fauchery L."/>
            <person name="Girlanda M."/>
            <person name="Hayes R.D."/>
            <person name="Keri Z."/>
            <person name="LaButti K."/>
            <person name="Lipzen A."/>
            <person name="Lombard V."/>
            <person name="Magnuson J."/>
            <person name="Maillard F."/>
            <person name="Murat C."/>
            <person name="Nolan M."/>
            <person name="Ohm R.A."/>
            <person name="Pangilinan J."/>
            <person name="Pereira M.F."/>
            <person name="Perotto S."/>
            <person name="Peter M."/>
            <person name="Pfister S."/>
            <person name="Riley R."/>
            <person name="Sitrit Y."/>
            <person name="Stielow J.B."/>
            <person name="Szollosi G."/>
            <person name="Zifcakova L."/>
            <person name="Stursova M."/>
            <person name="Spatafora J.W."/>
            <person name="Tedersoo L."/>
            <person name="Vaario L.M."/>
            <person name="Yamada A."/>
            <person name="Yan M."/>
            <person name="Wang P."/>
            <person name="Xu J."/>
            <person name="Bruns T."/>
            <person name="Baldrian P."/>
            <person name="Vilgalys R."/>
            <person name="Dunand C."/>
            <person name="Henrissat B."/>
            <person name="Grigoriev I.V."/>
            <person name="Hibbett D."/>
            <person name="Nagy L.G."/>
            <person name="Martin F.M."/>
        </authorList>
    </citation>
    <scope>NUCLEOTIDE SEQUENCE</scope>
    <source>
        <strain evidence="2">UP504</strain>
    </source>
</reference>
<dbReference type="AlphaFoldDB" id="A0A9P6B2I3"/>
<gene>
    <name evidence="2" type="ORF">BS47DRAFT_1390919</name>
</gene>